<dbReference type="SUPFAM" id="SSF47616">
    <property type="entry name" value="GST C-terminal domain-like"/>
    <property type="match status" value="1"/>
</dbReference>
<dbReference type="PROSITE" id="PS50405">
    <property type="entry name" value="GST_CTER"/>
    <property type="match status" value="1"/>
</dbReference>
<feature type="domain" description="GST C-terminal" evidence="4">
    <location>
        <begin position="88"/>
        <end position="216"/>
    </location>
</feature>
<reference evidence="5 6" key="1">
    <citation type="journal article" date="2023" name="Arcadia Sci">
        <title>De novo assembly of a long-read Amblyomma americanum tick genome.</title>
        <authorList>
            <person name="Chou S."/>
            <person name="Poskanzer K.E."/>
            <person name="Rollins M."/>
            <person name="Thuy-Boun P.S."/>
        </authorList>
    </citation>
    <scope>NUCLEOTIDE SEQUENCE [LARGE SCALE GENOMIC DNA]</scope>
    <source>
        <strain evidence="5">F_SG_1</strain>
        <tissue evidence="5">Salivary glands</tissue>
    </source>
</reference>
<dbReference type="Gene3D" id="1.20.1050.10">
    <property type="match status" value="1"/>
</dbReference>
<evidence type="ECO:0000313" key="6">
    <source>
        <dbReference type="Proteomes" id="UP001321473"/>
    </source>
</evidence>
<dbReference type="Pfam" id="PF02798">
    <property type="entry name" value="GST_N"/>
    <property type="match status" value="1"/>
</dbReference>
<evidence type="ECO:0000259" key="4">
    <source>
        <dbReference type="PROSITE" id="PS50405"/>
    </source>
</evidence>
<dbReference type="InterPro" id="IPR036249">
    <property type="entry name" value="Thioredoxin-like_sf"/>
</dbReference>
<name>A0AAQ4F214_AMBAM</name>
<evidence type="ECO:0000313" key="5">
    <source>
        <dbReference type="EMBL" id="KAK8780792.1"/>
    </source>
</evidence>
<evidence type="ECO:0008006" key="7">
    <source>
        <dbReference type="Google" id="ProtNLM"/>
    </source>
</evidence>
<dbReference type="EMBL" id="JARKHS020008423">
    <property type="protein sequence ID" value="KAK8780792.1"/>
    <property type="molecule type" value="Genomic_DNA"/>
</dbReference>
<sequence length="216" mass="24663">MAIDLYLVITREPCIFIRMLAKHIGVEVNLKLLTYDDQGRLPADYCKVSPLNKVPAMDDNGFVLYESTAICYYLLSKYAPASPLYPSDFQKRAKVDQILWTASSFLQPVASSYIRAAIVRRKKLTAEELNVFEATVLRPLQEMVQGKKFVVGNGLTVADIRLVSIMACFVPLPVVDKEKFSALHSYYEQTRAMVPSFSEVYDWILEPRGKEWETYE</sequence>
<dbReference type="PROSITE" id="PS50404">
    <property type="entry name" value="GST_NTER"/>
    <property type="match status" value="1"/>
</dbReference>
<dbReference type="InterPro" id="IPR036282">
    <property type="entry name" value="Glutathione-S-Trfase_C_sf"/>
</dbReference>
<gene>
    <name evidence="5" type="ORF">V5799_017868</name>
</gene>
<dbReference type="PANTHER" id="PTHR43969:SF9">
    <property type="entry name" value="GLUTATHIONE S TRANSFERASE D10, ISOFORM A-RELATED"/>
    <property type="match status" value="1"/>
</dbReference>
<comment type="caution">
    <text evidence="5">The sequence shown here is derived from an EMBL/GenBank/DDBJ whole genome shotgun (WGS) entry which is preliminary data.</text>
</comment>
<keyword evidence="6" id="KW-1185">Reference proteome</keyword>
<dbReference type="SUPFAM" id="SSF52833">
    <property type="entry name" value="Thioredoxin-like"/>
    <property type="match status" value="1"/>
</dbReference>
<dbReference type="InterPro" id="IPR010987">
    <property type="entry name" value="Glutathione-S-Trfase_C-like"/>
</dbReference>
<dbReference type="PANTHER" id="PTHR43969">
    <property type="entry name" value="GLUTATHIONE S TRANSFERASE D10, ISOFORM A-RELATED"/>
    <property type="match status" value="1"/>
</dbReference>
<comment type="similarity">
    <text evidence="2">Belongs to the GST superfamily.</text>
</comment>
<dbReference type="GO" id="GO:0006749">
    <property type="term" value="P:glutathione metabolic process"/>
    <property type="evidence" value="ECO:0007669"/>
    <property type="project" value="TreeGrafter"/>
</dbReference>
<organism evidence="5 6">
    <name type="scientific">Amblyomma americanum</name>
    <name type="common">Lone star tick</name>
    <dbReference type="NCBI Taxonomy" id="6943"/>
    <lineage>
        <taxon>Eukaryota</taxon>
        <taxon>Metazoa</taxon>
        <taxon>Ecdysozoa</taxon>
        <taxon>Arthropoda</taxon>
        <taxon>Chelicerata</taxon>
        <taxon>Arachnida</taxon>
        <taxon>Acari</taxon>
        <taxon>Parasitiformes</taxon>
        <taxon>Ixodida</taxon>
        <taxon>Ixodoidea</taxon>
        <taxon>Ixodidae</taxon>
        <taxon>Amblyomminae</taxon>
        <taxon>Amblyomma</taxon>
    </lineage>
</organism>
<dbReference type="Gene3D" id="3.40.30.10">
    <property type="entry name" value="Glutaredoxin"/>
    <property type="match status" value="1"/>
</dbReference>
<dbReference type="InterPro" id="IPR040079">
    <property type="entry name" value="Glutathione_S-Trfase"/>
</dbReference>
<dbReference type="SFLD" id="SFLDS00019">
    <property type="entry name" value="Glutathione_Transferase_(cytos"/>
    <property type="match status" value="1"/>
</dbReference>
<feature type="domain" description="GST N-terminal" evidence="3">
    <location>
        <begin position="1"/>
        <end position="82"/>
    </location>
</feature>
<evidence type="ECO:0000256" key="1">
    <source>
        <dbReference type="ARBA" id="ARBA00011738"/>
    </source>
</evidence>
<protein>
    <recommendedName>
        <fullName evidence="7">Glutathione s-transferase</fullName>
    </recommendedName>
</protein>
<dbReference type="SFLD" id="SFLDG00358">
    <property type="entry name" value="Main_(cytGST)"/>
    <property type="match status" value="1"/>
</dbReference>
<dbReference type="AlphaFoldDB" id="A0AAQ4F214"/>
<dbReference type="Proteomes" id="UP001321473">
    <property type="component" value="Unassembled WGS sequence"/>
</dbReference>
<dbReference type="InterPro" id="IPR004045">
    <property type="entry name" value="Glutathione_S-Trfase_N"/>
</dbReference>
<dbReference type="GO" id="GO:0004364">
    <property type="term" value="F:glutathione transferase activity"/>
    <property type="evidence" value="ECO:0007669"/>
    <property type="project" value="TreeGrafter"/>
</dbReference>
<evidence type="ECO:0000256" key="2">
    <source>
        <dbReference type="RuleBase" id="RU003494"/>
    </source>
</evidence>
<comment type="subunit">
    <text evidence="1">Homodimer.</text>
</comment>
<dbReference type="Pfam" id="PF00043">
    <property type="entry name" value="GST_C"/>
    <property type="match status" value="1"/>
</dbReference>
<accession>A0AAQ4F214</accession>
<evidence type="ECO:0000259" key="3">
    <source>
        <dbReference type="PROSITE" id="PS50404"/>
    </source>
</evidence>
<dbReference type="InterPro" id="IPR004046">
    <property type="entry name" value="GST_C"/>
</dbReference>
<proteinExistence type="inferred from homology"/>